<evidence type="ECO:0000313" key="2">
    <source>
        <dbReference type="Proteomes" id="UP000824120"/>
    </source>
</evidence>
<gene>
    <name evidence="1" type="ORF">H5410_002788</name>
</gene>
<protein>
    <submittedName>
        <fullName evidence="1">Uncharacterized protein</fullName>
    </submittedName>
</protein>
<comment type="caution">
    <text evidence="1">The sequence shown here is derived from an EMBL/GenBank/DDBJ whole genome shotgun (WGS) entry which is preliminary data.</text>
</comment>
<sequence length="201" mass="22146">MGGFVTSTFSHIGAAADHSVSVVRIIDQLGDYPFGVVHRRLAPAFNIVVLWVIWQYGTASRNFSVIRQLLPFSADLIISLKAQHTGTKGEVRHFGDSPSGLGDPQAFISSFFSAFSVTQDSIMNAYKKTQFNYARINGVLIDLCCDSSILTNFMLAILASNASSSSTIVFKSPHTKNDSIFIQCLQSLKLWNHMERSHSHS</sequence>
<name>A0A9J6B3V1_SOLCO</name>
<dbReference type="Proteomes" id="UP000824120">
    <property type="component" value="Chromosome 1"/>
</dbReference>
<evidence type="ECO:0000313" key="1">
    <source>
        <dbReference type="EMBL" id="KAG5631071.1"/>
    </source>
</evidence>
<proteinExistence type="predicted"/>
<organism evidence="1 2">
    <name type="scientific">Solanum commersonii</name>
    <name type="common">Commerson's wild potato</name>
    <name type="synonym">Commerson's nightshade</name>
    <dbReference type="NCBI Taxonomy" id="4109"/>
    <lineage>
        <taxon>Eukaryota</taxon>
        <taxon>Viridiplantae</taxon>
        <taxon>Streptophyta</taxon>
        <taxon>Embryophyta</taxon>
        <taxon>Tracheophyta</taxon>
        <taxon>Spermatophyta</taxon>
        <taxon>Magnoliopsida</taxon>
        <taxon>eudicotyledons</taxon>
        <taxon>Gunneridae</taxon>
        <taxon>Pentapetalae</taxon>
        <taxon>asterids</taxon>
        <taxon>lamiids</taxon>
        <taxon>Solanales</taxon>
        <taxon>Solanaceae</taxon>
        <taxon>Solanoideae</taxon>
        <taxon>Solaneae</taxon>
        <taxon>Solanum</taxon>
    </lineage>
</organism>
<keyword evidence="2" id="KW-1185">Reference proteome</keyword>
<dbReference type="AlphaFoldDB" id="A0A9J6B3V1"/>
<dbReference type="EMBL" id="JACXVP010000001">
    <property type="protein sequence ID" value="KAG5631071.1"/>
    <property type="molecule type" value="Genomic_DNA"/>
</dbReference>
<reference evidence="1 2" key="1">
    <citation type="submission" date="2020-09" db="EMBL/GenBank/DDBJ databases">
        <title>De no assembly of potato wild relative species, Solanum commersonii.</title>
        <authorList>
            <person name="Cho K."/>
        </authorList>
    </citation>
    <scope>NUCLEOTIDE SEQUENCE [LARGE SCALE GENOMIC DNA]</scope>
    <source>
        <strain evidence="1">LZ3.2</strain>
        <tissue evidence="1">Leaf</tissue>
    </source>
</reference>
<accession>A0A9J6B3V1</accession>